<gene>
    <name evidence="2" type="ORF">FH972_001616</name>
</gene>
<dbReference type="AlphaFoldDB" id="A0A5N6QFK8"/>
<dbReference type="Pfam" id="PF25071">
    <property type="entry name" value="DUF7795"/>
    <property type="match status" value="1"/>
</dbReference>
<dbReference type="OrthoDB" id="744228at2759"/>
<proteinExistence type="predicted"/>
<protein>
    <recommendedName>
        <fullName evidence="1">DUF7795 domain-containing protein</fullName>
    </recommendedName>
</protein>
<dbReference type="Proteomes" id="UP000327013">
    <property type="component" value="Chromosome 1"/>
</dbReference>
<evidence type="ECO:0000313" key="3">
    <source>
        <dbReference type="Proteomes" id="UP000327013"/>
    </source>
</evidence>
<dbReference type="PANTHER" id="PTHR35305">
    <property type="entry name" value="FAD-BINDING PROTEIN"/>
    <property type="match status" value="1"/>
</dbReference>
<evidence type="ECO:0000313" key="2">
    <source>
        <dbReference type="EMBL" id="KAE7996940.1"/>
    </source>
</evidence>
<name>A0A5N6QFK8_9ROSI</name>
<evidence type="ECO:0000259" key="1">
    <source>
        <dbReference type="Pfam" id="PF25071"/>
    </source>
</evidence>
<organism evidence="2 3">
    <name type="scientific">Carpinus fangiana</name>
    <dbReference type="NCBI Taxonomy" id="176857"/>
    <lineage>
        <taxon>Eukaryota</taxon>
        <taxon>Viridiplantae</taxon>
        <taxon>Streptophyta</taxon>
        <taxon>Embryophyta</taxon>
        <taxon>Tracheophyta</taxon>
        <taxon>Spermatophyta</taxon>
        <taxon>Magnoliopsida</taxon>
        <taxon>eudicotyledons</taxon>
        <taxon>Gunneridae</taxon>
        <taxon>Pentapetalae</taxon>
        <taxon>rosids</taxon>
        <taxon>fabids</taxon>
        <taxon>Fagales</taxon>
        <taxon>Betulaceae</taxon>
        <taxon>Carpinus</taxon>
    </lineage>
</organism>
<reference evidence="2 3" key="1">
    <citation type="submission" date="2019-06" db="EMBL/GenBank/DDBJ databases">
        <title>A chromosomal-level reference genome of Carpinus fangiana (Coryloideae, Betulaceae).</title>
        <authorList>
            <person name="Yang X."/>
            <person name="Wang Z."/>
            <person name="Zhang L."/>
            <person name="Hao G."/>
            <person name="Liu J."/>
            <person name="Yang Y."/>
        </authorList>
    </citation>
    <scope>NUCLEOTIDE SEQUENCE [LARGE SCALE GENOMIC DNA]</scope>
    <source>
        <strain evidence="2">Cfa_2016G</strain>
        <tissue evidence="2">Leaf</tissue>
    </source>
</reference>
<feature type="domain" description="DUF7795" evidence="1">
    <location>
        <begin position="11"/>
        <end position="132"/>
    </location>
</feature>
<sequence>MGMEQGELNSELVEKIYLIYKDFLLRVTKFEELVAVGARLLAGFQQGLEYLRRCPIDRTSGLVKNIIEANETMRLKSYFGAGCINAHDGAQNVSKLQTCVLGLRDHLSKAKSILSEVESLLEDVTGAMQNVNDTLSPINDEYFGDGLNEQAISNTKKEVASSQLQRPEVADCAVLMAFVYTMLKQDYEMQEKIVSALNFKASPGELEGYCQMWSLRPFVNDETMHQAWKLIP</sequence>
<keyword evidence="3" id="KW-1185">Reference proteome</keyword>
<dbReference type="EMBL" id="CM017321">
    <property type="protein sequence ID" value="KAE7996940.1"/>
    <property type="molecule type" value="Genomic_DNA"/>
</dbReference>
<dbReference type="PANTHER" id="PTHR35305:SF2">
    <property type="entry name" value="FAD-BINDING PROTEIN"/>
    <property type="match status" value="1"/>
</dbReference>
<accession>A0A5N6QFK8</accession>
<dbReference type="InterPro" id="IPR056697">
    <property type="entry name" value="DUF7795"/>
</dbReference>